<gene>
    <name evidence="1" type="ORF">LIER_18840</name>
</gene>
<comment type="caution">
    <text evidence="1">The sequence shown here is derived from an EMBL/GenBank/DDBJ whole genome shotgun (WGS) entry which is preliminary data.</text>
</comment>
<sequence>MTIILSKIPSCKHCGSYKFYRKIDQICCSRGEITLAEFKLPPYLVSLSTGTDAKSKEFHNMIRTYNNHFAFTSIGISCDEKYQRRDHGIYIVRVQGQVHHYLNNLLLQDGSKKMKGVQFYFYDSEHQVSNRISAMPRLNVSIVENLVEVLEPNQYVDFLKQASQLDNIDPYCIVIRSDPGLDQRTYNKPLSNEVAAIWIEDENDESVDDDMLDIKVYTKSGRSHNVQYYYGCYDPLQYVLMFPRGEPGWHSNIPRVGYTIRRRSGDQQMNVTNCGSFEEIFAREQ</sequence>
<organism evidence="1 2">
    <name type="scientific">Lithospermum erythrorhizon</name>
    <name type="common">Purple gromwell</name>
    <name type="synonym">Lithospermum officinale var. erythrorhizon</name>
    <dbReference type="NCBI Taxonomy" id="34254"/>
    <lineage>
        <taxon>Eukaryota</taxon>
        <taxon>Viridiplantae</taxon>
        <taxon>Streptophyta</taxon>
        <taxon>Embryophyta</taxon>
        <taxon>Tracheophyta</taxon>
        <taxon>Spermatophyta</taxon>
        <taxon>Magnoliopsida</taxon>
        <taxon>eudicotyledons</taxon>
        <taxon>Gunneridae</taxon>
        <taxon>Pentapetalae</taxon>
        <taxon>asterids</taxon>
        <taxon>lamiids</taxon>
        <taxon>Boraginales</taxon>
        <taxon>Boraginaceae</taxon>
        <taxon>Boraginoideae</taxon>
        <taxon>Lithospermeae</taxon>
        <taxon>Lithospermum</taxon>
    </lineage>
</organism>
<reference evidence="1 2" key="1">
    <citation type="submission" date="2024-01" db="EMBL/GenBank/DDBJ databases">
        <title>The complete chloroplast genome sequence of Lithospermum erythrorhizon: insights into the phylogenetic relationship among Boraginaceae species and the maternal lineages of purple gromwells.</title>
        <authorList>
            <person name="Okada T."/>
            <person name="Watanabe K."/>
        </authorList>
    </citation>
    <scope>NUCLEOTIDE SEQUENCE [LARGE SCALE GENOMIC DNA]</scope>
</reference>
<dbReference type="AlphaFoldDB" id="A0AAV3QFG9"/>
<keyword evidence="2" id="KW-1185">Reference proteome</keyword>
<proteinExistence type="predicted"/>
<accession>A0AAV3QFG9</accession>
<dbReference type="Proteomes" id="UP001454036">
    <property type="component" value="Unassembled WGS sequence"/>
</dbReference>
<protein>
    <submittedName>
        <fullName evidence="1">Uncharacterized protein</fullName>
    </submittedName>
</protein>
<evidence type="ECO:0000313" key="2">
    <source>
        <dbReference type="Proteomes" id="UP001454036"/>
    </source>
</evidence>
<name>A0AAV3QFG9_LITER</name>
<dbReference type="PANTHER" id="PTHR45786">
    <property type="entry name" value="DNA BINDING PROTEIN-LIKE"/>
    <property type="match status" value="1"/>
</dbReference>
<dbReference type="EMBL" id="BAABME010004566">
    <property type="protein sequence ID" value="GAA0162829.1"/>
    <property type="molecule type" value="Genomic_DNA"/>
</dbReference>
<evidence type="ECO:0000313" key="1">
    <source>
        <dbReference type="EMBL" id="GAA0162829.1"/>
    </source>
</evidence>
<dbReference type="PANTHER" id="PTHR45786:SF75">
    <property type="entry name" value="ATP-DEPENDENT DNA HELICASE"/>
    <property type="match status" value="1"/>
</dbReference>